<dbReference type="SUPFAM" id="SSF103084">
    <property type="entry name" value="Holliday junction resolvase RusA"/>
    <property type="match status" value="1"/>
</dbReference>
<sequence length="139" mass="16402">MIEFFLPMEKIPTTTHQQKKVNVRNGKPIFYEPEKLKNARAKFESLLSRHVPPDKLKGPIRLTTKWCFPMIRGVQNGQYKTTKPDTDNLPKLFKDCMTDLGYWKDDAQVASEIIEKFWSEVVGIYVKIEEWDDELYTFL</sequence>
<protein>
    <submittedName>
        <fullName evidence="1">Endodeoxyribonuclease RusA</fullName>
    </submittedName>
</protein>
<evidence type="ECO:0000313" key="1">
    <source>
        <dbReference type="EMBL" id="DAD70329.1"/>
    </source>
</evidence>
<accession>A0A8S5LK68</accession>
<reference evidence="1" key="1">
    <citation type="journal article" date="2021" name="Proc. Natl. Acad. Sci. U.S.A.">
        <title>A Catalog of Tens of Thousands of Viruses from Human Metagenomes Reveals Hidden Associations with Chronic Diseases.</title>
        <authorList>
            <person name="Tisza M.J."/>
            <person name="Buck C.B."/>
        </authorList>
    </citation>
    <scope>NUCLEOTIDE SEQUENCE</scope>
    <source>
        <strain evidence="1">CtVsq1</strain>
    </source>
</reference>
<proteinExistence type="predicted"/>
<dbReference type="Pfam" id="PF05866">
    <property type="entry name" value="RusA"/>
    <property type="match status" value="1"/>
</dbReference>
<dbReference type="GO" id="GO:0006281">
    <property type="term" value="P:DNA repair"/>
    <property type="evidence" value="ECO:0007669"/>
    <property type="project" value="InterPro"/>
</dbReference>
<dbReference type="Gene3D" id="3.30.1330.70">
    <property type="entry name" value="Holliday junction resolvase RusA"/>
    <property type="match status" value="1"/>
</dbReference>
<dbReference type="InterPro" id="IPR008822">
    <property type="entry name" value="Endonuclease_RusA-like"/>
</dbReference>
<organism evidence="1">
    <name type="scientific">Siphoviridae sp. ctVsq1</name>
    <dbReference type="NCBI Taxonomy" id="2827577"/>
    <lineage>
        <taxon>Viruses</taxon>
        <taxon>Duplodnaviria</taxon>
        <taxon>Heunggongvirae</taxon>
        <taxon>Uroviricota</taxon>
        <taxon>Caudoviricetes</taxon>
    </lineage>
</organism>
<dbReference type="EMBL" id="BK015863">
    <property type="protein sequence ID" value="DAD70329.1"/>
    <property type="molecule type" value="Genomic_DNA"/>
</dbReference>
<dbReference type="InterPro" id="IPR036614">
    <property type="entry name" value="RusA-like_sf"/>
</dbReference>
<name>A0A8S5LK68_9CAUD</name>
<dbReference type="GO" id="GO:0006310">
    <property type="term" value="P:DNA recombination"/>
    <property type="evidence" value="ECO:0007669"/>
    <property type="project" value="InterPro"/>
</dbReference>
<dbReference type="GO" id="GO:0000287">
    <property type="term" value="F:magnesium ion binding"/>
    <property type="evidence" value="ECO:0007669"/>
    <property type="project" value="InterPro"/>
</dbReference>